<gene>
    <name evidence="2" type="ORF">PLBR_LOCUS8946</name>
</gene>
<geneLocation type="mitochondrion" evidence="2"/>
<evidence type="ECO:0000313" key="3">
    <source>
        <dbReference type="Proteomes" id="UP000290189"/>
    </source>
</evidence>
<feature type="region of interest" description="Disordered" evidence="1">
    <location>
        <begin position="51"/>
        <end position="89"/>
    </location>
</feature>
<accession>A0A3P3YNC7</accession>
<keyword evidence="2" id="KW-0496">Mitochondrion</keyword>
<protein>
    <submittedName>
        <fullName evidence="2">Uncharacterized protein</fullName>
    </submittedName>
</protein>
<organism evidence="2 3">
    <name type="scientific">Plasmodiophora brassicae</name>
    <name type="common">Clubroot disease agent</name>
    <dbReference type="NCBI Taxonomy" id="37360"/>
    <lineage>
        <taxon>Eukaryota</taxon>
        <taxon>Sar</taxon>
        <taxon>Rhizaria</taxon>
        <taxon>Endomyxa</taxon>
        <taxon>Phytomyxea</taxon>
        <taxon>Plasmodiophorida</taxon>
        <taxon>Plasmodiophoridae</taxon>
        <taxon>Plasmodiophora</taxon>
    </lineage>
</organism>
<reference evidence="2 3" key="1">
    <citation type="submission" date="2018-03" db="EMBL/GenBank/DDBJ databases">
        <authorList>
            <person name="Fogelqvist J."/>
        </authorList>
    </citation>
    <scope>NUCLEOTIDE SEQUENCE [LARGE SCALE GENOMIC DNA]</scope>
</reference>
<dbReference type="AlphaFoldDB" id="A0A3P3YNC7"/>
<dbReference type="EMBL" id="OVEO01000019">
    <property type="protein sequence ID" value="SPR01731.1"/>
    <property type="molecule type" value="Genomic_DNA"/>
</dbReference>
<dbReference type="Proteomes" id="UP000290189">
    <property type="component" value="Unassembled WGS sequence"/>
</dbReference>
<name>A0A3P3YNC7_PLABS</name>
<feature type="compositionally biased region" description="Basic and acidic residues" evidence="1">
    <location>
        <begin position="62"/>
        <end position="71"/>
    </location>
</feature>
<evidence type="ECO:0000256" key="1">
    <source>
        <dbReference type="SAM" id="MobiDB-lite"/>
    </source>
</evidence>
<sequence>MRFSEHCRFQCTEADALARTMGCQHSHAGLQDEETGIPQEAETVAADAVQAPASVGASSDTPPHETQDGRAVDVTPRPTPVDGDVSTDAAAPTTKKVVFTRETTRLTGRKVAKRLARTVLQQAGCHDDGRIALPALITLARSGSSGDDSALVEVLLRHLRLDGNSGEGQLPGENGPGQVDPTVMVPLENLTNLFAALPAVDADASPKPLDGFLQWHATQTRCRTCRTSKPIRSPRFANLQTAAATGRPRLPPLKAATRLPPPTTPAFMKPPVQDAWLLSGTGTSPADSAAAQ</sequence>
<evidence type="ECO:0000313" key="2">
    <source>
        <dbReference type="EMBL" id="SPR01731.1"/>
    </source>
</evidence>
<proteinExistence type="predicted"/>